<accession>A0A7S7NT18</accession>
<evidence type="ECO:0000313" key="2">
    <source>
        <dbReference type="Proteomes" id="UP000593892"/>
    </source>
</evidence>
<sequence>MFDINREHPEYTAWKRVWPRYRDLYLGGEQFTANADRYLIPRQKEPPEVYQERVSRAFYENYIGSIIDWYAATLFRREPLVTLEGRDEGARQFFNGLAEDCDRQGSTLSDFFRKQVIEALVMGRSYIVLDFPRLGVQAGSKAEEDALGLSRGYFSQYPAQSAIHWQKDESGEYEWVVLRGERLVSGGEAVGHIERQWVRYDRERFTIFRQDDRDGSQAAIVQVDEGRHGLAGLGKVPVFEFTLGDGMWLMNKASSLQLEHFNKSNALAWALTMGLFSMPVIYSEKEFKQTMGESYYVQLGKDDRFGWTEPEGHVFEIALQNTDRLKEEIYRICYMMSQAGGALSKNSALTGLSKQRDYLVTQEVLRGFGDKVKDTLKKLLRTLAAARQDEIEIGVSGLDEFDIGEFSSELEDAQRLLSLGIPSKTLETQIQKKLAMKYLCDASQQVKDRIAQEIDAQATA</sequence>
<gene>
    <name evidence="1" type="ORF">IRI77_04970</name>
</gene>
<name>A0A7S7NT18_PALFE</name>
<dbReference type="KEGG" id="pfer:IRI77_04970"/>
<protein>
    <recommendedName>
        <fullName evidence="3">Phage portal protein</fullName>
    </recommendedName>
</protein>
<dbReference type="EMBL" id="CP063849">
    <property type="protein sequence ID" value="QOY89312.1"/>
    <property type="molecule type" value="Genomic_DNA"/>
</dbReference>
<evidence type="ECO:0008006" key="3">
    <source>
        <dbReference type="Google" id="ProtNLM"/>
    </source>
</evidence>
<dbReference type="RefSeq" id="WP_194450974.1">
    <property type="nucleotide sequence ID" value="NZ_CP063849.1"/>
</dbReference>
<evidence type="ECO:0000313" key="1">
    <source>
        <dbReference type="EMBL" id="QOY89312.1"/>
    </source>
</evidence>
<proteinExistence type="predicted"/>
<dbReference type="Proteomes" id="UP000593892">
    <property type="component" value="Chromosome"/>
</dbReference>
<dbReference type="AlphaFoldDB" id="A0A7S7NT18"/>
<organism evidence="1 2">
    <name type="scientific">Paludibaculum fermentans</name>
    <dbReference type="NCBI Taxonomy" id="1473598"/>
    <lineage>
        <taxon>Bacteria</taxon>
        <taxon>Pseudomonadati</taxon>
        <taxon>Acidobacteriota</taxon>
        <taxon>Terriglobia</taxon>
        <taxon>Bryobacterales</taxon>
        <taxon>Bryobacteraceae</taxon>
        <taxon>Paludibaculum</taxon>
    </lineage>
</organism>
<keyword evidence="2" id="KW-1185">Reference proteome</keyword>
<reference evidence="1 2" key="1">
    <citation type="submission" date="2020-10" db="EMBL/GenBank/DDBJ databases">
        <title>Complete genome sequence of Paludibaculum fermentans P105T, a facultatively anaerobic acidobacterium capable of dissimilatory Fe(III) reduction.</title>
        <authorList>
            <person name="Dedysh S.N."/>
            <person name="Beletsky A.V."/>
            <person name="Kulichevskaya I.S."/>
            <person name="Mardanov A.V."/>
            <person name="Ravin N.V."/>
        </authorList>
    </citation>
    <scope>NUCLEOTIDE SEQUENCE [LARGE SCALE GENOMIC DNA]</scope>
    <source>
        <strain evidence="1 2">P105</strain>
    </source>
</reference>